<dbReference type="Gene3D" id="3.40.50.300">
    <property type="entry name" value="P-loop containing nucleotide triphosphate hydrolases"/>
    <property type="match status" value="1"/>
</dbReference>
<keyword evidence="6 7" id="KW-0057">Aromatic amino acid biosynthesis</keyword>
<comment type="caution">
    <text evidence="8">The sequence shown here is derived from an EMBL/GenBank/DDBJ whole genome shotgun (WGS) entry which is preliminary data.</text>
</comment>
<dbReference type="RefSeq" id="WP_068703507.1">
    <property type="nucleotide sequence ID" value="NZ_BDCR01000003.1"/>
</dbReference>
<dbReference type="GO" id="GO:0005524">
    <property type="term" value="F:ATP binding"/>
    <property type="evidence" value="ECO:0007669"/>
    <property type="project" value="UniProtKB-UniRule"/>
</dbReference>
<evidence type="ECO:0000256" key="5">
    <source>
        <dbReference type="ARBA" id="ARBA00022840"/>
    </source>
</evidence>
<comment type="similarity">
    <text evidence="7">Belongs to the shikimate kinase family.</text>
</comment>
<dbReference type="PRINTS" id="PR01100">
    <property type="entry name" value="SHIKIMTKNASE"/>
</dbReference>
<dbReference type="HAMAP" id="MF_00109">
    <property type="entry name" value="Shikimate_kinase"/>
    <property type="match status" value="1"/>
</dbReference>
<name>A0A161LE86_9BACT</name>
<keyword evidence="1 7" id="KW-0028">Amino-acid biosynthesis</keyword>
<comment type="subunit">
    <text evidence="7">Monomer.</text>
</comment>
<dbReference type="GO" id="GO:0008652">
    <property type="term" value="P:amino acid biosynthetic process"/>
    <property type="evidence" value="ECO:0007669"/>
    <property type="project" value="UniProtKB-KW"/>
</dbReference>
<gene>
    <name evidence="7" type="primary">aroK</name>
    <name evidence="8" type="ORF">PJIAN_3146</name>
</gene>
<feature type="binding site" evidence="7">
    <location>
        <position position="57"/>
    </location>
    <ligand>
        <name>substrate</name>
    </ligand>
</feature>
<dbReference type="GO" id="GO:0009073">
    <property type="term" value="P:aromatic amino acid family biosynthetic process"/>
    <property type="evidence" value="ECO:0007669"/>
    <property type="project" value="UniProtKB-KW"/>
</dbReference>
<dbReference type="InterPro" id="IPR027417">
    <property type="entry name" value="P-loop_NTPase"/>
</dbReference>
<feature type="binding site" evidence="7">
    <location>
        <position position="15"/>
    </location>
    <ligand>
        <name>Mg(2+)</name>
        <dbReference type="ChEBI" id="CHEBI:18420"/>
    </ligand>
</feature>
<dbReference type="OrthoDB" id="9800332at2"/>
<keyword evidence="7" id="KW-0460">Magnesium</keyword>
<dbReference type="GO" id="GO:0009423">
    <property type="term" value="P:chorismate biosynthetic process"/>
    <property type="evidence" value="ECO:0007669"/>
    <property type="project" value="UniProtKB-UniRule"/>
</dbReference>
<evidence type="ECO:0000256" key="2">
    <source>
        <dbReference type="ARBA" id="ARBA00022679"/>
    </source>
</evidence>
<reference evidence="9" key="2">
    <citation type="journal article" date="2017" name="Genome Announc.">
        <title>Draft genome sequence of Paludibacter jiangxiensis NM7(T), a propionate-producing fermentative bacterium.</title>
        <authorList>
            <person name="Qiu Y.-L."/>
            <person name="Tourlousse D.M."/>
            <person name="Matsuura N."/>
            <person name="Ohashi A."/>
            <person name="Sekiguchi Y."/>
        </authorList>
    </citation>
    <scope>NUCLEOTIDE SEQUENCE [LARGE SCALE GENOMIC DNA]</scope>
    <source>
        <strain evidence="9">NM7</strain>
    </source>
</reference>
<evidence type="ECO:0000256" key="4">
    <source>
        <dbReference type="ARBA" id="ARBA00022777"/>
    </source>
</evidence>
<comment type="function">
    <text evidence="7">Catalyzes the specific phosphorylation of the 3-hydroxyl group of shikimic acid using ATP as a cosubstrate.</text>
</comment>
<protein>
    <recommendedName>
        <fullName evidence="7">Shikimate kinase</fullName>
        <shortName evidence="7">SK</shortName>
        <ecNumber evidence="7">2.7.1.71</ecNumber>
    </recommendedName>
</protein>
<dbReference type="GO" id="GO:0004765">
    <property type="term" value="F:shikimate kinase activity"/>
    <property type="evidence" value="ECO:0007669"/>
    <property type="project" value="UniProtKB-UniRule"/>
</dbReference>
<dbReference type="EMBL" id="BDCR01000003">
    <property type="protein sequence ID" value="GAT62835.1"/>
    <property type="molecule type" value="Genomic_DNA"/>
</dbReference>
<organism evidence="8 9">
    <name type="scientific">Paludibacter jiangxiensis</name>
    <dbReference type="NCBI Taxonomy" id="681398"/>
    <lineage>
        <taxon>Bacteria</taxon>
        <taxon>Pseudomonadati</taxon>
        <taxon>Bacteroidota</taxon>
        <taxon>Bacteroidia</taxon>
        <taxon>Bacteroidales</taxon>
        <taxon>Paludibacteraceae</taxon>
        <taxon>Paludibacter</taxon>
    </lineage>
</organism>
<dbReference type="CDD" id="cd00464">
    <property type="entry name" value="SK"/>
    <property type="match status" value="1"/>
</dbReference>
<dbReference type="InterPro" id="IPR000623">
    <property type="entry name" value="Shikimate_kinase/TSH1"/>
</dbReference>
<comment type="pathway">
    <text evidence="7">Metabolic intermediate biosynthesis; chorismate biosynthesis; chorismate from D-erythrose 4-phosphate and phosphoenolpyruvate: step 5/7.</text>
</comment>
<dbReference type="UniPathway" id="UPA00053">
    <property type="reaction ID" value="UER00088"/>
</dbReference>
<keyword evidence="3 7" id="KW-0547">Nucleotide-binding</keyword>
<evidence type="ECO:0000313" key="9">
    <source>
        <dbReference type="Proteomes" id="UP000076586"/>
    </source>
</evidence>
<keyword evidence="7" id="KW-0479">Metal-binding</keyword>
<feature type="binding site" evidence="7">
    <location>
        <position position="140"/>
    </location>
    <ligand>
        <name>substrate</name>
    </ligand>
</feature>
<comment type="cofactor">
    <cofactor evidence="7">
        <name>Mg(2+)</name>
        <dbReference type="ChEBI" id="CHEBI:18420"/>
    </cofactor>
    <text evidence="7">Binds 1 Mg(2+) ion per subunit.</text>
</comment>
<evidence type="ECO:0000256" key="7">
    <source>
        <dbReference type="HAMAP-Rule" id="MF_00109"/>
    </source>
</evidence>
<dbReference type="Pfam" id="PF01202">
    <property type="entry name" value="SKI"/>
    <property type="match status" value="1"/>
</dbReference>
<comment type="catalytic activity">
    <reaction evidence="7">
        <text>shikimate + ATP = 3-phosphoshikimate + ADP + H(+)</text>
        <dbReference type="Rhea" id="RHEA:13121"/>
        <dbReference type="ChEBI" id="CHEBI:15378"/>
        <dbReference type="ChEBI" id="CHEBI:30616"/>
        <dbReference type="ChEBI" id="CHEBI:36208"/>
        <dbReference type="ChEBI" id="CHEBI:145989"/>
        <dbReference type="ChEBI" id="CHEBI:456216"/>
        <dbReference type="EC" id="2.7.1.71"/>
    </reaction>
</comment>
<dbReference type="GO" id="GO:0005829">
    <property type="term" value="C:cytosol"/>
    <property type="evidence" value="ECO:0007669"/>
    <property type="project" value="TreeGrafter"/>
</dbReference>
<keyword evidence="2 7" id="KW-0808">Transferase</keyword>
<comment type="caution">
    <text evidence="7">Lacks conserved residue(s) required for the propagation of feature annotation.</text>
</comment>
<dbReference type="SUPFAM" id="SSF52540">
    <property type="entry name" value="P-loop containing nucleoside triphosphate hydrolases"/>
    <property type="match status" value="1"/>
</dbReference>
<feature type="binding site" evidence="7">
    <location>
        <position position="79"/>
    </location>
    <ligand>
        <name>substrate</name>
    </ligand>
</feature>
<evidence type="ECO:0000256" key="6">
    <source>
        <dbReference type="ARBA" id="ARBA00023141"/>
    </source>
</evidence>
<dbReference type="PANTHER" id="PTHR21087">
    <property type="entry name" value="SHIKIMATE KINASE"/>
    <property type="match status" value="1"/>
</dbReference>
<keyword evidence="7" id="KW-0963">Cytoplasm</keyword>
<dbReference type="EC" id="2.7.1.71" evidence="7"/>
<dbReference type="GO" id="GO:0000287">
    <property type="term" value="F:magnesium ion binding"/>
    <property type="evidence" value="ECO:0007669"/>
    <property type="project" value="UniProtKB-UniRule"/>
</dbReference>
<proteinExistence type="inferred from homology"/>
<dbReference type="InterPro" id="IPR031322">
    <property type="entry name" value="Shikimate/glucono_kinase"/>
</dbReference>
<evidence type="ECO:0000313" key="8">
    <source>
        <dbReference type="EMBL" id="GAT62835.1"/>
    </source>
</evidence>
<accession>A0A161LE86</accession>
<evidence type="ECO:0000256" key="3">
    <source>
        <dbReference type="ARBA" id="ARBA00022741"/>
    </source>
</evidence>
<comment type="subcellular location">
    <subcellularLocation>
        <location evidence="7">Cytoplasm</location>
    </subcellularLocation>
</comment>
<reference evidence="9" key="1">
    <citation type="submission" date="2016-04" db="EMBL/GenBank/DDBJ databases">
        <title>Draft genome sequence of Paludibacter jiangxiensis strain NM7.</title>
        <authorList>
            <person name="Qiu Y."/>
            <person name="Matsuura N."/>
            <person name="Ohashi A."/>
            <person name="Tourlousse M.D."/>
            <person name="Sekiguchi Y."/>
        </authorList>
    </citation>
    <scope>NUCLEOTIDE SEQUENCE [LARGE SCALE GENOMIC DNA]</scope>
    <source>
        <strain evidence="9">NM7</strain>
    </source>
</reference>
<feature type="binding site" evidence="7">
    <location>
        <begin position="11"/>
        <end position="16"/>
    </location>
    <ligand>
        <name>ATP</name>
        <dbReference type="ChEBI" id="CHEBI:30616"/>
    </ligand>
</feature>
<feature type="binding site" evidence="7">
    <location>
        <position position="33"/>
    </location>
    <ligand>
        <name>substrate</name>
    </ligand>
</feature>
<dbReference type="NCBIfam" id="NF010555">
    <property type="entry name" value="PRK13949.1"/>
    <property type="match status" value="1"/>
</dbReference>
<keyword evidence="4 7" id="KW-0418">Kinase</keyword>
<keyword evidence="5 7" id="KW-0067">ATP-binding</keyword>
<keyword evidence="9" id="KW-1185">Reference proteome</keyword>
<feature type="binding site" evidence="7">
    <location>
        <position position="118"/>
    </location>
    <ligand>
        <name>ATP</name>
        <dbReference type="ChEBI" id="CHEBI:30616"/>
    </ligand>
</feature>
<sequence length="174" mass="19514">MHPIFLVGYMGSGKSTVGKMLSARLGLQLVDLDTFIESRFHKTIAQLFEERGESGFRDLEHAMLQEVCGFEDTVIATGGGAACFHDNMKLMNEAGMTIYLRAPVDILVERLKHGRSQRPLVSQKTDAELHLFIDEMLQARDPFYSQAQMIVDSKAVLDFSFVDDIVTRVEERAG</sequence>
<dbReference type="STRING" id="681398.PJIAN_3146"/>
<evidence type="ECO:0000256" key="1">
    <source>
        <dbReference type="ARBA" id="ARBA00022605"/>
    </source>
</evidence>
<dbReference type="Proteomes" id="UP000076586">
    <property type="component" value="Unassembled WGS sequence"/>
</dbReference>
<dbReference type="PANTHER" id="PTHR21087:SF16">
    <property type="entry name" value="SHIKIMATE KINASE 1, CHLOROPLASTIC"/>
    <property type="match status" value="1"/>
</dbReference>
<dbReference type="AlphaFoldDB" id="A0A161LE86"/>